<dbReference type="InterPro" id="IPR011990">
    <property type="entry name" value="TPR-like_helical_dom_sf"/>
</dbReference>
<dbReference type="GO" id="GO:0003723">
    <property type="term" value="F:RNA binding"/>
    <property type="evidence" value="ECO:0007669"/>
    <property type="project" value="InterPro"/>
</dbReference>
<proteinExistence type="predicted"/>
<feature type="region of interest" description="Disordered" evidence="3">
    <location>
        <begin position="168"/>
        <end position="192"/>
    </location>
</feature>
<dbReference type="EMBL" id="JAUJYO010000005">
    <property type="protein sequence ID" value="KAK1317182.1"/>
    <property type="molecule type" value="Genomic_DNA"/>
</dbReference>
<evidence type="ECO:0000313" key="4">
    <source>
        <dbReference type="EMBL" id="KAK1317182.1"/>
    </source>
</evidence>
<dbReference type="PANTHER" id="PTHR47926">
    <property type="entry name" value="PENTATRICOPEPTIDE REPEAT-CONTAINING PROTEIN"/>
    <property type="match status" value="1"/>
</dbReference>
<protein>
    <recommendedName>
        <fullName evidence="6">Pentatricopeptide repeat-containing protein</fullName>
    </recommendedName>
</protein>
<keyword evidence="1" id="KW-0677">Repeat</keyword>
<accession>A0AAV9EY74</accession>
<feature type="compositionally biased region" description="Pro residues" evidence="3">
    <location>
        <begin position="175"/>
        <end position="185"/>
    </location>
</feature>
<gene>
    <name evidence="4" type="ORF">QJS10_CPA05g01988</name>
</gene>
<evidence type="ECO:0000256" key="3">
    <source>
        <dbReference type="SAM" id="MobiDB-lite"/>
    </source>
</evidence>
<reference evidence="4" key="1">
    <citation type="journal article" date="2023" name="Nat. Commun.">
        <title>Diploid and tetraploid genomes of Acorus and the evolution of monocots.</title>
        <authorList>
            <person name="Ma L."/>
            <person name="Liu K.W."/>
            <person name="Li Z."/>
            <person name="Hsiao Y.Y."/>
            <person name="Qi Y."/>
            <person name="Fu T."/>
            <person name="Tang G.D."/>
            <person name="Zhang D."/>
            <person name="Sun W.H."/>
            <person name="Liu D.K."/>
            <person name="Li Y."/>
            <person name="Chen G.Z."/>
            <person name="Liu X.D."/>
            <person name="Liao X.Y."/>
            <person name="Jiang Y.T."/>
            <person name="Yu X."/>
            <person name="Hao Y."/>
            <person name="Huang J."/>
            <person name="Zhao X.W."/>
            <person name="Ke S."/>
            <person name="Chen Y.Y."/>
            <person name="Wu W.L."/>
            <person name="Hsu J.L."/>
            <person name="Lin Y.F."/>
            <person name="Huang M.D."/>
            <person name="Li C.Y."/>
            <person name="Huang L."/>
            <person name="Wang Z.W."/>
            <person name="Zhao X."/>
            <person name="Zhong W.Y."/>
            <person name="Peng D.H."/>
            <person name="Ahmad S."/>
            <person name="Lan S."/>
            <person name="Zhang J.S."/>
            <person name="Tsai W.C."/>
            <person name="Van de Peer Y."/>
            <person name="Liu Z.J."/>
        </authorList>
    </citation>
    <scope>NUCLEOTIDE SEQUENCE</scope>
    <source>
        <strain evidence="4">CP</strain>
    </source>
</reference>
<evidence type="ECO:0000256" key="1">
    <source>
        <dbReference type="ARBA" id="ARBA00022737"/>
    </source>
</evidence>
<feature type="repeat" description="PPR" evidence="2">
    <location>
        <begin position="87"/>
        <end position="117"/>
    </location>
</feature>
<keyword evidence="5" id="KW-1185">Reference proteome</keyword>
<reference evidence="4" key="2">
    <citation type="submission" date="2023-06" db="EMBL/GenBank/DDBJ databases">
        <authorList>
            <person name="Ma L."/>
            <person name="Liu K.-W."/>
            <person name="Li Z."/>
            <person name="Hsiao Y.-Y."/>
            <person name="Qi Y."/>
            <person name="Fu T."/>
            <person name="Tang G."/>
            <person name="Zhang D."/>
            <person name="Sun W.-H."/>
            <person name="Liu D.-K."/>
            <person name="Li Y."/>
            <person name="Chen G.-Z."/>
            <person name="Liu X.-D."/>
            <person name="Liao X.-Y."/>
            <person name="Jiang Y.-T."/>
            <person name="Yu X."/>
            <person name="Hao Y."/>
            <person name="Huang J."/>
            <person name="Zhao X.-W."/>
            <person name="Ke S."/>
            <person name="Chen Y.-Y."/>
            <person name="Wu W.-L."/>
            <person name="Hsu J.-L."/>
            <person name="Lin Y.-F."/>
            <person name="Huang M.-D."/>
            <person name="Li C.-Y."/>
            <person name="Huang L."/>
            <person name="Wang Z.-W."/>
            <person name="Zhao X."/>
            <person name="Zhong W.-Y."/>
            <person name="Peng D.-H."/>
            <person name="Ahmad S."/>
            <person name="Lan S."/>
            <person name="Zhang J.-S."/>
            <person name="Tsai W.-C."/>
            <person name="Van De Peer Y."/>
            <person name="Liu Z.-J."/>
        </authorList>
    </citation>
    <scope>NUCLEOTIDE SEQUENCE</scope>
    <source>
        <strain evidence="4">CP</strain>
        <tissue evidence="4">Leaves</tissue>
    </source>
</reference>
<dbReference type="AlphaFoldDB" id="A0AAV9EY74"/>
<dbReference type="InterPro" id="IPR002885">
    <property type="entry name" value="PPR_rpt"/>
</dbReference>
<dbReference type="Gene3D" id="1.25.40.10">
    <property type="entry name" value="Tetratricopeptide repeat domain"/>
    <property type="match status" value="1"/>
</dbReference>
<dbReference type="NCBIfam" id="TIGR00756">
    <property type="entry name" value="PPR"/>
    <property type="match status" value="3"/>
</dbReference>
<dbReference type="PROSITE" id="PS51375">
    <property type="entry name" value="PPR"/>
    <property type="match status" value="2"/>
</dbReference>
<evidence type="ECO:0000313" key="5">
    <source>
        <dbReference type="Proteomes" id="UP001180020"/>
    </source>
</evidence>
<evidence type="ECO:0008006" key="6">
    <source>
        <dbReference type="Google" id="ProtNLM"/>
    </source>
</evidence>
<organism evidence="4 5">
    <name type="scientific">Acorus calamus</name>
    <name type="common">Sweet flag</name>
    <dbReference type="NCBI Taxonomy" id="4465"/>
    <lineage>
        <taxon>Eukaryota</taxon>
        <taxon>Viridiplantae</taxon>
        <taxon>Streptophyta</taxon>
        <taxon>Embryophyta</taxon>
        <taxon>Tracheophyta</taxon>
        <taxon>Spermatophyta</taxon>
        <taxon>Magnoliopsida</taxon>
        <taxon>Liliopsida</taxon>
        <taxon>Acoraceae</taxon>
        <taxon>Acorus</taxon>
    </lineage>
</organism>
<name>A0AAV9EY74_ACOCL</name>
<dbReference type="Pfam" id="PF01535">
    <property type="entry name" value="PPR"/>
    <property type="match status" value="3"/>
</dbReference>
<dbReference type="Proteomes" id="UP001180020">
    <property type="component" value="Unassembled WGS sequence"/>
</dbReference>
<dbReference type="SUPFAM" id="SSF48452">
    <property type="entry name" value="TPR-like"/>
    <property type="match status" value="1"/>
</dbReference>
<feature type="repeat" description="PPR" evidence="2">
    <location>
        <begin position="118"/>
        <end position="152"/>
    </location>
</feature>
<comment type="caution">
    <text evidence="4">The sequence shown here is derived from an EMBL/GenBank/DDBJ whole genome shotgun (WGS) entry which is preliminary data.</text>
</comment>
<sequence length="204" mass="23369">MLPRSIPPNHFTHPLLSDDGEKSQARALKSGLGFDRFVRNSLIYMYSNFGRLVSTADVTWISMIDACMKNYLVYEARKAFDRMPRRDRVSWNSMVIAYIAVGELEEAIALFMRMPERDMMCWNPVIDGYAQAGEVSKARELFDRMPKRSAVSYNVMLALYAFMSKRDRSTVHRPPGNPSPPPPPSMKRRASPTPFVWGALQDRL</sequence>
<dbReference type="GO" id="GO:0009451">
    <property type="term" value="P:RNA modification"/>
    <property type="evidence" value="ECO:0007669"/>
    <property type="project" value="InterPro"/>
</dbReference>
<evidence type="ECO:0000256" key="2">
    <source>
        <dbReference type="PROSITE-ProRule" id="PRU00708"/>
    </source>
</evidence>
<dbReference type="InterPro" id="IPR046960">
    <property type="entry name" value="PPR_At4g14850-like_plant"/>
</dbReference>